<keyword evidence="3" id="KW-1185">Reference proteome</keyword>
<protein>
    <submittedName>
        <fullName evidence="2">Uncharacterized protein</fullName>
    </submittedName>
</protein>
<feature type="region of interest" description="Disordered" evidence="1">
    <location>
        <begin position="1"/>
        <end position="22"/>
    </location>
</feature>
<organism evidence="2 3">
    <name type="scientific">Paramuricea clavata</name>
    <name type="common">Red gorgonian</name>
    <name type="synonym">Violescent sea-whip</name>
    <dbReference type="NCBI Taxonomy" id="317549"/>
    <lineage>
        <taxon>Eukaryota</taxon>
        <taxon>Metazoa</taxon>
        <taxon>Cnidaria</taxon>
        <taxon>Anthozoa</taxon>
        <taxon>Octocorallia</taxon>
        <taxon>Malacalcyonacea</taxon>
        <taxon>Plexauridae</taxon>
        <taxon>Paramuricea</taxon>
    </lineage>
</organism>
<feature type="non-terminal residue" evidence="2">
    <location>
        <position position="1"/>
    </location>
</feature>
<proteinExistence type="predicted"/>
<feature type="compositionally biased region" description="Polar residues" evidence="1">
    <location>
        <begin position="11"/>
        <end position="22"/>
    </location>
</feature>
<name>A0A7D9DAG4_PARCT</name>
<evidence type="ECO:0000256" key="1">
    <source>
        <dbReference type="SAM" id="MobiDB-lite"/>
    </source>
</evidence>
<evidence type="ECO:0000313" key="3">
    <source>
        <dbReference type="Proteomes" id="UP001152795"/>
    </source>
</evidence>
<accession>A0A7D9DAG4</accession>
<sequence length="107" mass="10662">EGNVDHPSAAIVTTSSTPTTGASLSEATIQQIVSAVSQAVLASLNATGATSQSTSASETQELPVVASGIVSPSADATTQGHVASALQHVSSENFIHVSQPTSSHMFS</sequence>
<dbReference type="AlphaFoldDB" id="A0A7D9DAG4"/>
<evidence type="ECO:0000313" key="2">
    <source>
        <dbReference type="EMBL" id="CAB3980039.1"/>
    </source>
</evidence>
<comment type="caution">
    <text evidence="2">The sequence shown here is derived from an EMBL/GenBank/DDBJ whole genome shotgun (WGS) entry which is preliminary data.</text>
</comment>
<reference evidence="2" key="1">
    <citation type="submission" date="2020-04" db="EMBL/GenBank/DDBJ databases">
        <authorList>
            <person name="Alioto T."/>
            <person name="Alioto T."/>
            <person name="Gomez Garrido J."/>
        </authorList>
    </citation>
    <scope>NUCLEOTIDE SEQUENCE</scope>
    <source>
        <strain evidence="2">A484AB</strain>
    </source>
</reference>
<gene>
    <name evidence="2" type="ORF">PACLA_8A013136</name>
</gene>
<dbReference type="EMBL" id="CACRXK020000251">
    <property type="protein sequence ID" value="CAB3980039.1"/>
    <property type="molecule type" value="Genomic_DNA"/>
</dbReference>
<dbReference type="Proteomes" id="UP001152795">
    <property type="component" value="Unassembled WGS sequence"/>
</dbReference>